<organism evidence="1 2">
    <name type="scientific">Biostraticola tofi</name>
    <dbReference type="NCBI Taxonomy" id="466109"/>
    <lineage>
        <taxon>Bacteria</taxon>
        <taxon>Pseudomonadati</taxon>
        <taxon>Pseudomonadota</taxon>
        <taxon>Gammaproteobacteria</taxon>
        <taxon>Enterobacterales</taxon>
        <taxon>Bruguierivoracaceae</taxon>
        <taxon>Biostraticola</taxon>
    </lineage>
</organism>
<dbReference type="EMBL" id="SMCR01000004">
    <property type="protein sequence ID" value="TCV96801.1"/>
    <property type="molecule type" value="Genomic_DNA"/>
</dbReference>
<dbReference type="PANTHER" id="PTHR38785">
    <property type="entry name" value="HOMOLOG OF VIRK"/>
    <property type="match status" value="1"/>
</dbReference>
<name>A0A4R3YVW1_9GAMM</name>
<protein>
    <recommendedName>
        <fullName evidence="3">Virulence factor VirK</fullName>
    </recommendedName>
</protein>
<reference evidence="1 2" key="1">
    <citation type="submission" date="2019-03" db="EMBL/GenBank/DDBJ databases">
        <title>Genomic Encyclopedia of Type Strains, Phase IV (KMG-IV): sequencing the most valuable type-strain genomes for metagenomic binning, comparative biology and taxonomic classification.</title>
        <authorList>
            <person name="Goeker M."/>
        </authorList>
    </citation>
    <scope>NUCLEOTIDE SEQUENCE [LARGE SCALE GENOMIC DNA]</scope>
    <source>
        <strain evidence="1 2">DSM 19580</strain>
    </source>
</reference>
<keyword evidence="2" id="KW-1185">Reference proteome</keyword>
<evidence type="ECO:0000313" key="2">
    <source>
        <dbReference type="Proteomes" id="UP000295719"/>
    </source>
</evidence>
<gene>
    <name evidence="1" type="ORF">EDC52_104241</name>
</gene>
<dbReference type="Pfam" id="PF04393">
    <property type="entry name" value="DUF535"/>
    <property type="match status" value="1"/>
</dbReference>
<evidence type="ECO:0008006" key="3">
    <source>
        <dbReference type="Google" id="ProtNLM"/>
    </source>
</evidence>
<dbReference type="PANTHER" id="PTHR38785:SF1">
    <property type="entry name" value="HOMOLOG OF VIRK"/>
    <property type="match status" value="1"/>
</dbReference>
<dbReference type="AlphaFoldDB" id="A0A4R3YVW1"/>
<dbReference type="InterPro" id="IPR007488">
    <property type="entry name" value="DUF535"/>
</dbReference>
<evidence type="ECO:0000313" key="1">
    <source>
        <dbReference type="EMBL" id="TCV96801.1"/>
    </source>
</evidence>
<proteinExistence type="predicted"/>
<comment type="caution">
    <text evidence="1">The sequence shown here is derived from an EMBL/GenBank/DDBJ whole genome shotgun (WGS) entry which is preliminary data.</text>
</comment>
<sequence length="318" mass="35765">MVNTAHPMSARTAASLFFHLICGTFVPDKLWLCRRFRTKFLLRSLLFPATTFRFLQSLARLPSMGIALDKQGLLPAKIHRPYLLAGLSVSARARALTDHYQFTQSLKNPALRQLLQAREEATLVTFTGKNGEYFDIGCCSGHFDREGEVTLVVKYNDVTLAALSFSVIQKAGLTSVVIGGLQGPRKDISNDIIREATKASFGLFPKRVLMEVLFILAGQCDIKQIFAVSDDNHVFRSLRYRHSKKDHLFASYSDFWSSLHGTLSNDGLYALPLAMPRKELEQIVSKKRSEYRRRYELLDNMAAQLLQTVNSSTPVQSA</sequence>
<accession>A0A4R3YVW1</accession>
<dbReference type="Proteomes" id="UP000295719">
    <property type="component" value="Unassembled WGS sequence"/>
</dbReference>
<dbReference type="GO" id="GO:0006974">
    <property type="term" value="P:DNA damage response"/>
    <property type="evidence" value="ECO:0007669"/>
    <property type="project" value="TreeGrafter"/>
</dbReference>